<accession>A0A4Z1NQK9</accession>
<organism evidence="2 3">
    <name type="scientific">Venturia nashicola</name>
    <dbReference type="NCBI Taxonomy" id="86259"/>
    <lineage>
        <taxon>Eukaryota</taxon>
        <taxon>Fungi</taxon>
        <taxon>Dikarya</taxon>
        <taxon>Ascomycota</taxon>
        <taxon>Pezizomycotina</taxon>
        <taxon>Dothideomycetes</taxon>
        <taxon>Pleosporomycetidae</taxon>
        <taxon>Venturiales</taxon>
        <taxon>Venturiaceae</taxon>
        <taxon>Venturia</taxon>
    </lineage>
</organism>
<reference evidence="2 3" key="1">
    <citation type="submission" date="2019-04" db="EMBL/GenBank/DDBJ databases">
        <title>High contiguity whole genome sequence and gene annotation resource for two Venturia nashicola isolates.</title>
        <authorList>
            <person name="Prokchorchik M."/>
            <person name="Won K."/>
            <person name="Lee Y."/>
            <person name="Choi E.D."/>
            <person name="Segonzac C."/>
            <person name="Sohn K.H."/>
        </authorList>
    </citation>
    <scope>NUCLEOTIDE SEQUENCE [LARGE SCALE GENOMIC DNA]</scope>
    <source>
        <strain evidence="2 3">PRI2</strain>
    </source>
</reference>
<dbReference type="AlphaFoldDB" id="A0A4Z1NQK9"/>
<protein>
    <submittedName>
        <fullName evidence="2">Gb</fullName>
    </submittedName>
</protein>
<feature type="region of interest" description="Disordered" evidence="1">
    <location>
        <begin position="77"/>
        <end position="105"/>
    </location>
</feature>
<keyword evidence="3" id="KW-1185">Reference proteome</keyword>
<proteinExistence type="predicted"/>
<dbReference type="EMBL" id="SNSC02000014">
    <property type="protein sequence ID" value="TID18327.1"/>
    <property type="molecule type" value="Genomic_DNA"/>
</dbReference>
<sequence length="182" mass="20339">MTEPALSPPSLAEQRAQQYVSAKRNLAIGLFVACPVIALLPPRKLDLYTLALGGVWVVSANHVSGIRSGRTVFQRLSEPAPQQAPSKRYEEMQRQLRERGIEGSDKKTGTLGVVDKIWMGDQGDDWQAKRAERERKVLQNGEGYGTLIMDQIKEVWTGKKREEDNEDEESKGDKTQDANSKS</sequence>
<evidence type="ECO:0000313" key="2">
    <source>
        <dbReference type="EMBL" id="TID18327.1"/>
    </source>
</evidence>
<evidence type="ECO:0000256" key="1">
    <source>
        <dbReference type="SAM" id="MobiDB-lite"/>
    </source>
</evidence>
<feature type="compositionally biased region" description="Basic and acidic residues" evidence="1">
    <location>
        <begin position="87"/>
        <end position="105"/>
    </location>
</feature>
<comment type="caution">
    <text evidence="2">The sequence shown here is derived from an EMBL/GenBank/DDBJ whole genome shotgun (WGS) entry which is preliminary data.</text>
</comment>
<feature type="region of interest" description="Disordered" evidence="1">
    <location>
        <begin position="155"/>
        <end position="182"/>
    </location>
</feature>
<dbReference type="OrthoDB" id="5411041at2759"/>
<dbReference type="Proteomes" id="UP000298493">
    <property type="component" value="Unassembled WGS sequence"/>
</dbReference>
<evidence type="ECO:0000313" key="3">
    <source>
        <dbReference type="Proteomes" id="UP000298493"/>
    </source>
</evidence>
<gene>
    <name evidence="2" type="ORF">E6O75_ATG06403</name>
</gene>
<name>A0A4Z1NQK9_9PEZI</name>